<proteinExistence type="predicted"/>
<evidence type="ECO:0000313" key="3">
    <source>
        <dbReference type="Proteomes" id="UP000561045"/>
    </source>
</evidence>
<name>A0A840BDN0_9RHOO</name>
<keyword evidence="1" id="KW-0472">Membrane</keyword>
<evidence type="ECO:0000313" key="2">
    <source>
        <dbReference type="EMBL" id="MBB4010803.1"/>
    </source>
</evidence>
<dbReference type="RefSeq" id="WP_183630749.1">
    <property type="nucleotide sequence ID" value="NZ_BAABLE010000011.1"/>
</dbReference>
<feature type="transmembrane region" description="Helical" evidence="1">
    <location>
        <begin position="18"/>
        <end position="36"/>
    </location>
</feature>
<sequence length="180" mass="20220">MKLQPLVRWHLRRASTHLGTPGLFGIIMTLGALVAYQSHILPQYAKLAEAEADHARDERVLRASLAMPVGGKTQEPELRLTADKDFVHLQEQLFRLATEASLTLETGDYAVTNEIPKKLNRYRISLPLRGDYPRLRRFVLAAESLPGVRLESLQLTRGQVGDRELAAQIQFSALTRIESP</sequence>
<reference evidence="2 3" key="1">
    <citation type="submission" date="2020-08" db="EMBL/GenBank/DDBJ databases">
        <title>Genomic Encyclopedia of Type Strains, Phase IV (KMG-IV): sequencing the most valuable type-strain genomes for metagenomic binning, comparative biology and taxonomic classification.</title>
        <authorList>
            <person name="Goeker M."/>
        </authorList>
    </citation>
    <scope>NUCLEOTIDE SEQUENCE [LARGE SCALE GENOMIC DNA]</scope>
    <source>
        <strain evidence="2 3">DSM 106739</strain>
    </source>
</reference>
<keyword evidence="1" id="KW-1133">Transmembrane helix</keyword>
<organism evidence="2 3">
    <name type="scientific">Niveibacterium umoris</name>
    <dbReference type="NCBI Taxonomy" id="1193620"/>
    <lineage>
        <taxon>Bacteria</taxon>
        <taxon>Pseudomonadati</taxon>
        <taxon>Pseudomonadota</taxon>
        <taxon>Betaproteobacteria</taxon>
        <taxon>Rhodocyclales</taxon>
        <taxon>Rhodocyclaceae</taxon>
        <taxon>Niveibacterium</taxon>
    </lineage>
</organism>
<dbReference type="Proteomes" id="UP000561045">
    <property type="component" value="Unassembled WGS sequence"/>
</dbReference>
<accession>A0A840BDN0</accession>
<keyword evidence="1" id="KW-0812">Transmembrane</keyword>
<protein>
    <recommendedName>
        <fullName evidence="4">Pilus assembly protein PilO</fullName>
    </recommendedName>
</protein>
<dbReference type="AlphaFoldDB" id="A0A840BDN0"/>
<keyword evidence="3" id="KW-1185">Reference proteome</keyword>
<evidence type="ECO:0008006" key="4">
    <source>
        <dbReference type="Google" id="ProtNLM"/>
    </source>
</evidence>
<gene>
    <name evidence="2" type="ORF">GGR36_000111</name>
</gene>
<evidence type="ECO:0000256" key="1">
    <source>
        <dbReference type="SAM" id="Phobius"/>
    </source>
</evidence>
<comment type="caution">
    <text evidence="2">The sequence shown here is derived from an EMBL/GenBank/DDBJ whole genome shotgun (WGS) entry which is preliminary data.</text>
</comment>
<dbReference type="EMBL" id="JACIET010000001">
    <property type="protein sequence ID" value="MBB4010803.1"/>
    <property type="molecule type" value="Genomic_DNA"/>
</dbReference>